<feature type="transmembrane region" description="Helical" evidence="7">
    <location>
        <begin position="151"/>
        <end position="175"/>
    </location>
</feature>
<keyword evidence="2 7" id="KW-0813">Transport</keyword>
<feature type="transmembrane region" description="Helical" evidence="7">
    <location>
        <begin position="305"/>
        <end position="325"/>
    </location>
</feature>
<comment type="caution">
    <text evidence="9">The sequence shown here is derived from an EMBL/GenBank/DDBJ whole genome shotgun (WGS) entry which is preliminary data.</text>
</comment>
<keyword evidence="3" id="KW-1003">Cell membrane</keyword>
<dbReference type="InterPro" id="IPR000515">
    <property type="entry name" value="MetI-like"/>
</dbReference>
<evidence type="ECO:0000256" key="2">
    <source>
        <dbReference type="ARBA" id="ARBA00022448"/>
    </source>
</evidence>
<evidence type="ECO:0000313" key="10">
    <source>
        <dbReference type="Proteomes" id="UP000245202"/>
    </source>
</evidence>
<accession>A0A2R5EH31</accession>
<reference evidence="9 10" key="1">
    <citation type="submission" date="2017-08" db="EMBL/GenBank/DDBJ databases">
        <title>Substantial Increase in Enzyme Production by Combined Drug-Resistance Mutations in Paenibacillus agaridevorans.</title>
        <authorList>
            <person name="Tanaka Y."/>
            <person name="Funane K."/>
            <person name="Hosaka T."/>
            <person name="Shiwa Y."/>
            <person name="Fujita N."/>
            <person name="Miyazaki T."/>
            <person name="Yoshikawa H."/>
            <person name="Murakami K."/>
            <person name="Kasahara K."/>
            <person name="Inaoka T."/>
            <person name="Hiraga Y."/>
            <person name="Ochi K."/>
        </authorList>
    </citation>
    <scope>NUCLEOTIDE SEQUENCE [LARGE SCALE GENOMIC DNA]</scope>
    <source>
        <strain evidence="9 10">T-3040</strain>
    </source>
</reference>
<keyword evidence="4 7" id="KW-0812">Transmembrane</keyword>
<dbReference type="Gene3D" id="1.10.3720.10">
    <property type="entry name" value="MetI-like"/>
    <property type="match status" value="1"/>
</dbReference>
<dbReference type="CDD" id="cd06261">
    <property type="entry name" value="TM_PBP2"/>
    <property type="match status" value="1"/>
</dbReference>
<evidence type="ECO:0000256" key="3">
    <source>
        <dbReference type="ARBA" id="ARBA00022475"/>
    </source>
</evidence>
<dbReference type="InterPro" id="IPR035906">
    <property type="entry name" value="MetI-like_sf"/>
</dbReference>
<evidence type="ECO:0000256" key="4">
    <source>
        <dbReference type="ARBA" id="ARBA00022692"/>
    </source>
</evidence>
<dbReference type="PROSITE" id="PS50928">
    <property type="entry name" value="ABC_TM1"/>
    <property type="match status" value="1"/>
</dbReference>
<keyword evidence="5 7" id="KW-1133">Transmembrane helix</keyword>
<evidence type="ECO:0000256" key="7">
    <source>
        <dbReference type="RuleBase" id="RU363032"/>
    </source>
</evidence>
<dbReference type="EMBL" id="BDQX01000028">
    <property type="protein sequence ID" value="GBG05876.1"/>
    <property type="molecule type" value="Genomic_DNA"/>
</dbReference>
<organism evidence="9 10">
    <name type="scientific">Paenibacillus agaridevorans</name>
    <dbReference type="NCBI Taxonomy" id="171404"/>
    <lineage>
        <taxon>Bacteria</taxon>
        <taxon>Bacillati</taxon>
        <taxon>Bacillota</taxon>
        <taxon>Bacilli</taxon>
        <taxon>Bacillales</taxon>
        <taxon>Paenibacillaceae</taxon>
        <taxon>Paenibacillus</taxon>
    </lineage>
</organism>
<name>A0A2R5EH31_9BACL</name>
<gene>
    <name evidence="9" type="ORF">PAT3040_00361</name>
</gene>
<comment type="similarity">
    <text evidence="7">Belongs to the binding-protein-dependent transport system permease family.</text>
</comment>
<evidence type="ECO:0000256" key="6">
    <source>
        <dbReference type="ARBA" id="ARBA00023136"/>
    </source>
</evidence>
<dbReference type="GO" id="GO:0005886">
    <property type="term" value="C:plasma membrane"/>
    <property type="evidence" value="ECO:0007669"/>
    <property type="project" value="UniProtKB-SubCell"/>
</dbReference>
<sequence>MNDGQIPTSEKSKVGHSSLKRLDDWRIRLRTSEGMQKSRMLIFGRHFNDGWLFKLAIYIILSAAALLYLNPVVYMLTTSLKHGTDLVNPMIQWIPSKLEWSNYASAIIGLHYWKSLIQTGWISIAASLLQMGSCAIAGYGFARMRIPGKSVFFFIVLLTFLIPPQTLSIPLYVLYSKLGWLNTPLPLLVPGLFAQGLKGAIFIIIFRQFFATLPKELEESARMDGAGPLKTFWRIMLPLARPALLIVFLFSFVWHWNDYYEPALYLKNGDFTLLAQSMQFLQGNLNSAAATGSSMGGSYFSLNESITMAAAFLIIAPPLIVYMFAQRYFVEGIERTGIVE</sequence>
<feature type="domain" description="ABC transmembrane type-1" evidence="8">
    <location>
        <begin position="116"/>
        <end position="325"/>
    </location>
</feature>
<dbReference type="Proteomes" id="UP000245202">
    <property type="component" value="Unassembled WGS sequence"/>
</dbReference>
<feature type="transmembrane region" description="Helical" evidence="7">
    <location>
        <begin position="231"/>
        <end position="256"/>
    </location>
</feature>
<dbReference type="RefSeq" id="WP_181376396.1">
    <property type="nucleotide sequence ID" value="NZ_BDQX01000028.1"/>
</dbReference>
<dbReference type="SUPFAM" id="SSF161098">
    <property type="entry name" value="MetI-like"/>
    <property type="match status" value="1"/>
</dbReference>
<evidence type="ECO:0000313" key="9">
    <source>
        <dbReference type="EMBL" id="GBG05876.1"/>
    </source>
</evidence>
<protein>
    <recommendedName>
        <fullName evidence="8">ABC transmembrane type-1 domain-containing protein</fullName>
    </recommendedName>
</protein>
<dbReference type="PANTHER" id="PTHR43744:SF8">
    <property type="entry name" value="SN-GLYCEROL-3-PHOSPHATE TRANSPORT SYSTEM PERMEASE PROTEIN UGPE"/>
    <property type="match status" value="1"/>
</dbReference>
<evidence type="ECO:0000256" key="1">
    <source>
        <dbReference type="ARBA" id="ARBA00004651"/>
    </source>
</evidence>
<keyword evidence="6 7" id="KW-0472">Membrane</keyword>
<feature type="transmembrane region" description="Helical" evidence="7">
    <location>
        <begin position="120"/>
        <end position="139"/>
    </location>
</feature>
<dbReference type="Pfam" id="PF00528">
    <property type="entry name" value="BPD_transp_1"/>
    <property type="match status" value="1"/>
</dbReference>
<evidence type="ECO:0000259" key="8">
    <source>
        <dbReference type="PROSITE" id="PS50928"/>
    </source>
</evidence>
<dbReference type="GO" id="GO:0055085">
    <property type="term" value="P:transmembrane transport"/>
    <property type="evidence" value="ECO:0007669"/>
    <property type="project" value="InterPro"/>
</dbReference>
<evidence type="ECO:0000256" key="5">
    <source>
        <dbReference type="ARBA" id="ARBA00022989"/>
    </source>
</evidence>
<dbReference type="PANTHER" id="PTHR43744">
    <property type="entry name" value="ABC TRANSPORTER PERMEASE PROTEIN MG189-RELATED-RELATED"/>
    <property type="match status" value="1"/>
</dbReference>
<feature type="transmembrane region" description="Helical" evidence="7">
    <location>
        <begin position="51"/>
        <end position="69"/>
    </location>
</feature>
<comment type="subcellular location">
    <subcellularLocation>
        <location evidence="1 7">Cell membrane</location>
        <topology evidence="1 7">Multi-pass membrane protein</topology>
    </subcellularLocation>
</comment>
<keyword evidence="10" id="KW-1185">Reference proteome</keyword>
<dbReference type="AlphaFoldDB" id="A0A2R5EH31"/>
<proteinExistence type="inferred from homology"/>
<feature type="transmembrane region" description="Helical" evidence="7">
    <location>
        <begin position="187"/>
        <end position="210"/>
    </location>
</feature>